<organism evidence="1 2">
    <name type="scientific">Megalurothrips usitatus</name>
    <name type="common">bean blossom thrips</name>
    <dbReference type="NCBI Taxonomy" id="439358"/>
    <lineage>
        <taxon>Eukaryota</taxon>
        <taxon>Metazoa</taxon>
        <taxon>Ecdysozoa</taxon>
        <taxon>Arthropoda</taxon>
        <taxon>Hexapoda</taxon>
        <taxon>Insecta</taxon>
        <taxon>Pterygota</taxon>
        <taxon>Neoptera</taxon>
        <taxon>Paraneoptera</taxon>
        <taxon>Thysanoptera</taxon>
        <taxon>Terebrantia</taxon>
        <taxon>Thripoidea</taxon>
        <taxon>Thripidae</taxon>
        <taxon>Megalurothrips</taxon>
    </lineage>
</organism>
<reference evidence="1" key="1">
    <citation type="submission" date="2022-12" db="EMBL/GenBank/DDBJ databases">
        <title>Chromosome-level genome assembly of the bean flower thrips Megalurothrips usitatus.</title>
        <authorList>
            <person name="Ma L."/>
            <person name="Liu Q."/>
            <person name="Li H."/>
            <person name="Cai W."/>
        </authorList>
    </citation>
    <scope>NUCLEOTIDE SEQUENCE</scope>
    <source>
        <strain evidence="1">Cailab_2022a</strain>
    </source>
</reference>
<name>A0AAV7X2K0_9NEOP</name>
<protein>
    <recommendedName>
        <fullName evidence="3">Reverse transcriptase zinc-binding domain-containing protein</fullName>
    </recommendedName>
</protein>
<sequence>MVQAKPRGGLGLHDPQRKARALFASRWLTAERAPPQTLAGAWLTVRRQRHGDEGQPPARAGHFRELQRAAQHAVDVLVGKELTAAILKASVEERPPTPRAMRGVSVADQATVWSRVLSKHVPADARSSWFEAVDDVLPTAIRLQAANMAEAPDCPKCGAPEDVTHRVSQCGDSRKEAWIWAQLRISALTGAVVEAGAITRPLFKAEGPGGRAAVWLLGLTVHFLATRRTFSAEDLQDFIATRSKDMKEGGEVLSRILQ</sequence>
<dbReference type="Proteomes" id="UP001075354">
    <property type="component" value="Unassembled WGS sequence"/>
</dbReference>
<accession>A0AAV7X2K0</accession>
<comment type="caution">
    <text evidence="1">The sequence shown here is derived from an EMBL/GenBank/DDBJ whole genome shotgun (WGS) entry which is preliminary data.</text>
</comment>
<proteinExistence type="predicted"/>
<gene>
    <name evidence="1" type="ORF">ONE63_011165</name>
</gene>
<dbReference type="EMBL" id="JAPTSV010000147">
    <property type="protein sequence ID" value="KAJ1519230.1"/>
    <property type="molecule type" value="Genomic_DNA"/>
</dbReference>
<evidence type="ECO:0000313" key="1">
    <source>
        <dbReference type="EMBL" id="KAJ1519230.1"/>
    </source>
</evidence>
<dbReference type="AlphaFoldDB" id="A0AAV7X2K0"/>
<evidence type="ECO:0008006" key="3">
    <source>
        <dbReference type="Google" id="ProtNLM"/>
    </source>
</evidence>
<evidence type="ECO:0000313" key="2">
    <source>
        <dbReference type="Proteomes" id="UP001075354"/>
    </source>
</evidence>
<keyword evidence="2" id="KW-1185">Reference proteome</keyword>